<gene>
    <name evidence="3" type="ORF">CGCSCA2_v001912</name>
</gene>
<evidence type="ECO:0000313" key="3">
    <source>
        <dbReference type="EMBL" id="KAF4864740.1"/>
    </source>
</evidence>
<feature type="region of interest" description="Disordered" evidence="1">
    <location>
        <begin position="115"/>
        <end position="145"/>
    </location>
</feature>
<protein>
    <submittedName>
        <fullName evidence="3">Uncharacterized protein</fullName>
    </submittedName>
</protein>
<dbReference type="EMBL" id="QPMT01000004">
    <property type="protein sequence ID" value="KAF4864740.1"/>
    <property type="molecule type" value="Genomic_DNA"/>
</dbReference>
<keyword evidence="2" id="KW-0472">Membrane</keyword>
<feature type="transmembrane region" description="Helical" evidence="2">
    <location>
        <begin position="154"/>
        <end position="177"/>
    </location>
</feature>
<evidence type="ECO:0000313" key="4">
    <source>
        <dbReference type="Proteomes" id="UP000711996"/>
    </source>
</evidence>
<evidence type="ECO:0000256" key="2">
    <source>
        <dbReference type="SAM" id="Phobius"/>
    </source>
</evidence>
<feature type="transmembrane region" description="Helical" evidence="2">
    <location>
        <begin position="189"/>
        <end position="209"/>
    </location>
</feature>
<name>A0A9P5F2Q5_COLSI</name>
<keyword evidence="4" id="KW-1185">Reference proteome</keyword>
<sequence length="237" mass="25789">MAVFLWTEKSLYKAMKALLGWRYKGQHHAGLQIPQATGSPNSTIANKILSRVSASSTTLFTTIKILGSQGLVWTKVTAAAFFFSFIISELLVVWPAIIWPEMLISIPIPNANLAPNGTPEPNEAPEDNEDREPNEILEPNETPLGNNEEESAYLVTYSSIALLVMFMLWFASAAVQNGSGEPQHTQPQYLAKTVSFLGCPLAALAFWYVCCGQIVNMKNRKVSAVILGALVSLSAGS</sequence>
<feature type="transmembrane region" description="Helical" evidence="2">
    <location>
        <begin position="76"/>
        <end position="97"/>
    </location>
</feature>
<dbReference type="Proteomes" id="UP000711996">
    <property type="component" value="Unassembled WGS sequence"/>
</dbReference>
<dbReference type="OrthoDB" id="2847781at2759"/>
<comment type="caution">
    <text evidence="3">The sequence shown here is derived from an EMBL/GenBank/DDBJ whole genome shotgun (WGS) entry which is preliminary data.</text>
</comment>
<accession>A0A9P5F2Q5</accession>
<proteinExistence type="predicted"/>
<dbReference type="AlphaFoldDB" id="A0A9P5F2Q5"/>
<organism evidence="3 4">
    <name type="scientific">Colletotrichum siamense</name>
    <name type="common">Anthracnose fungus</name>
    <dbReference type="NCBI Taxonomy" id="690259"/>
    <lineage>
        <taxon>Eukaryota</taxon>
        <taxon>Fungi</taxon>
        <taxon>Dikarya</taxon>
        <taxon>Ascomycota</taxon>
        <taxon>Pezizomycotina</taxon>
        <taxon>Sordariomycetes</taxon>
        <taxon>Hypocreomycetidae</taxon>
        <taxon>Glomerellales</taxon>
        <taxon>Glomerellaceae</taxon>
        <taxon>Colletotrichum</taxon>
        <taxon>Colletotrichum gloeosporioides species complex</taxon>
    </lineage>
</organism>
<evidence type="ECO:0000256" key="1">
    <source>
        <dbReference type="SAM" id="MobiDB-lite"/>
    </source>
</evidence>
<reference evidence="3" key="1">
    <citation type="submission" date="2019-06" db="EMBL/GenBank/DDBJ databases">
        <authorList>
            <person name="Gan P."/>
            <person name="Shirasu K."/>
        </authorList>
    </citation>
    <scope>NUCLEOTIDE SEQUENCE [LARGE SCALE GENOMIC DNA]</scope>
    <source>
        <strain evidence="3">CAD2</strain>
    </source>
</reference>
<keyword evidence="2" id="KW-0812">Transmembrane</keyword>
<keyword evidence="2" id="KW-1133">Transmembrane helix</keyword>
<feature type="compositionally biased region" description="Acidic residues" evidence="1">
    <location>
        <begin position="123"/>
        <end position="132"/>
    </location>
</feature>